<dbReference type="InterPro" id="IPR036525">
    <property type="entry name" value="Tubulin/FtsZ_GTPase_sf"/>
</dbReference>
<proteinExistence type="inferred from homology"/>
<dbReference type="SUPFAM" id="SSF52490">
    <property type="entry name" value="Tubulin nucleotide-binding domain-like"/>
    <property type="match status" value="1"/>
</dbReference>
<dbReference type="GO" id="GO:0015171">
    <property type="term" value="F:amino acid transmembrane transporter activity"/>
    <property type="evidence" value="ECO:0007669"/>
    <property type="project" value="TreeGrafter"/>
</dbReference>
<evidence type="ECO:0000313" key="4">
    <source>
        <dbReference type="EMBL" id="GEU58247.1"/>
    </source>
</evidence>
<comment type="similarity">
    <text evidence="1">Belongs to the amino acid-polyamine-organocation (APC) superfamily. Cationic amino acid transporter (CAT) (TC 2.A.3.3) family.</text>
</comment>
<organism evidence="4">
    <name type="scientific">Tanacetum cinerariifolium</name>
    <name type="common">Dalmatian daisy</name>
    <name type="synonym">Chrysanthemum cinerariifolium</name>
    <dbReference type="NCBI Taxonomy" id="118510"/>
    <lineage>
        <taxon>Eukaryota</taxon>
        <taxon>Viridiplantae</taxon>
        <taxon>Streptophyta</taxon>
        <taxon>Embryophyta</taxon>
        <taxon>Tracheophyta</taxon>
        <taxon>Spermatophyta</taxon>
        <taxon>Magnoliopsida</taxon>
        <taxon>eudicotyledons</taxon>
        <taxon>Gunneridae</taxon>
        <taxon>Pentapetalae</taxon>
        <taxon>asterids</taxon>
        <taxon>campanulids</taxon>
        <taxon>Asterales</taxon>
        <taxon>Asteraceae</taxon>
        <taxon>Asteroideae</taxon>
        <taxon>Anthemideae</taxon>
        <taxon>Anthemidinae</taxon>
        <taxon>Tanacetum</taxon>
    </lineage>
</organism>
<comment type="caution">
    <text evidence="4">The sequence shown here is derived from an EMBL/GenBank/DDBJ whole genome shotgun (WGS) entry which is preliminary data.</text>
</comment>
<dbReference type="AlphaFoldDB" id="A0A6L2LBI9"/>
<accession>A0A6L2LBI9</accession>
<feature type="compositionally biased region" description="Acidic residues" evidence="3">
    <location>
        <begin position="422"/>
        <end position="456"/>
    </location>
</feature>
<dbReference type="PANTHER" id="PTHR43243:SF4">
    <property type="entry name" value="CATIONIC AMINO ACID TRANSPORTER 4"/>
    <property type="match status" value="1"/>
</dbReference>
<dbReference type="PANTHER" id="PTHR43243">
    <property type="entry name" value="INNER MEMBRANE TRANSPORTER YGJI-RELATED"/>
    <property type="match status" value="1"/>
</dbReference>
<keyword evidence="2" id="KW-0813">Transport</keyword>
<name>A0A6L2LBI9_TANCI</name>
<feature type="region of interest" description="Disordered" evidence="3">
    <location>
        <begin position="340"/>
        <end position="456"/>
    </location>
</feature>
<evidence type="ECO:0000256" key="3">
    <source>
        <dbReference type="SAM" id="MobiDB-lite"/>
    </source>
</evidence>
<protein>
    <submittedName>
        <fullName evidence="4">Cationic amino acid transporter 2, vacuolar-like</fullName>
    </submittedName>
</protein>
<evidence type="ECO:0000256" key="1">
    <source>
        <dbReference type="ARBA" id="ARBA00008572"/>
    </source>
</evidence>
<sequence>MECCTYQPDGWMLSDKTVRGGDDAFDTFFSETGTGNHLISRKEYAANNFARRHYIKIVDMCLDRILKMAENYTSSYTQTCSTLSVYSYSDRTFSSCVGVTIGPGVYNLVGTVARELPGPALAFSVLIARIAAALSSFCYAELASRCPSAGTFWIIGWALVLEYSIGGSTVARGISPNPIFFVEATNPMEMAIDDLLPSFCSDVNKRTQGSTKSTILTGTVAAASAFVRDVEQLAGMVRFLHSQVAISVLIFRYVPPDKSPNSLICSLPSLLKPQQPSPLPSPLYVSMWCITNTPQSVKLLLVMHPIGDILLRVMSSSSTVTYTSVYTDSEPWRFQWVSDEEPEAPQPLEQATPSPDYVPGPVHPPSPDYMPDPEHPPSPDYVPGVEYPEYLVSFDAEAPIKDQPLPDDASPTALSPGYVADSDLEEDHEEDSADYPADGGDDDNDESSDNDDDDEE</sequence>
<gene>
    <name evidence="4" type="ORF">Tci_030225</name>
</gene>
<dbReference type="Gene3D" id="1.20.1740.10">
    <property type="entry name" value="Amino acid/polyamine transporter I"/>
    <property type="match status" value="1"/>
</dbReference>
<reference evidence="4" key="1">
    <citation type="journal article" date="2019" name="Sci. Rep.">
        <title>Draft genome of Tanacetum cinerariifolium, the natural source of mosquito coil.</title>
        <authorList>
            <person name="Yamashiro T."/>
            <person name="Shiraishi A."/>
            <person name="Satake H."/>
            <person name="Nakayama K."/>
        </authorList>
    </citation>
    <scope>NUCLEOTIDE SEQUENCE</scope>
</reference>
<dbReference type="EMBL" id="BKCJ010003969">
    <property type="protein sequence ID" value="GEU58247.1"/>
    <property type="molecule type" value="Genomic_DNA"/>
</dbReference>
<evidence type="ECO:0000256" key="2">
    <source>
        <dbReference type="ARBA" id="ARBA00022448"/>
    </source>
</evidence>
<feature type="compositionally biased region" description="Pro residues" evidence="3">
    <location>
        <begin position="356"/>
        <end position="371"/>
    </location>
</feature>